<gene>
    <name evidence="1" type="ORF">RM446_23225</name>
</gene>
<name>A0ABU2L0G0_9ACTN</name>
<accession>A0ABU2L0G0</accession>
<evidence type="ECO:0000313" key="2">
    <source>
        <dbReference type="Proteomes" id="UP001183226"/>
    </source>
</evidence>
<evidence type="ECO:0000313" key="1">
    <source>
        <dbReference type="EMBL" id="MDT0305045.1"/>
    </source>
</evidence>
<dbReference type="Proteomes" id="UP001183226">
    <property type="component" value="Unassembled WGS sequence"/>
</dbReference>
<evidence type="ECO:0008006" key="3">
    <source>
        <dbReference type="Google" id="ProtNLM"/>
    </source>
</evidence>
<proteinExistence type="predicted"/>
<comment type="caution">
    <text evidence="1">The sequence shown here is derived from an EMBL/GenBank/DDBJ whole genome shotgun (WGS) entry which is preliminary data.</text>
</comment>
<dbReference type="EMBL" id="JAVREK010000035">
    <property type="protein sequence ID" value="MDT0305045.1"/>
    <property type="molecule type" value="Genomic_DNA"/>
</dbReference>
<organism evidence="1 2">
    <name type="scientific">Streptomonospora wellingtoniae</name>
    <dbReference type="NCBI Taxonomy" id="3075544"/>
    <lineage>
        <taxon>Bacteria</taxon>
        <taxon>Bacillati</taxon>
        <taxon>Actinomycetota</taxon>
        <taxon>Actinomycetes</taxon>
        <taxon>Streptosporangiales</taxon>
        <taxon>Nocardiopsidaceae</taxon>
        <taxon>Streptomonospora</taxon>
    </lineage>
</organism>
<reference evidence="2" key="1">
    <citation type="submission" date="2023-07" db="EMBL/GenBank/DDBJ databases">
        <title>30 novel species of actinomycetes from the DSMZ collection.</title>
        <authorList>
            <person name="Nouioui I."/>
        </authorList>
    </citation>
    <scope>NUCLEOTIDE SEQUENCE [LARGE SCALE GENOMIC DNA]</scope>
    <source>
        <strain evidence="2">DSM 45055</strain>
    </source>
</reference>
<protein>
    <recommendedName>
        <fullName evidence="3">DUF4177 domain-containing protein</fullName>
    </recommendedName>
</protein>
<keyword evidence="2" id="KW-1185">Reference proteome</keyword>
<dbReference type="RefSeq" id="WP_311547560.1">
    <property type="nucleotide sequence ID" value="NZ_JAVREK010000035.1"/>
</dbReference>
<sequence>MQRWEYRVEEHEYGLSQGRLDSLGRSGWELVSEVVLPDERRGPKIRAVLKRPTD</sequence>